<dbReference type="OrthoDB" id="25640at10239"/>
<evidence type="ECO:0000313" key="2">
    <source>
        <dbReference type="Proteomes" id="UP000018808"/>
    </source>
</evidence>
<proteinExistence type="predicted"/>
<dbReference type="Gene3D" id="1.10.10.2850">
    <property type="entry name" value="Phage late-transcription coactivator-like"/>
    <property type="match status" value="1"/>
</dbReference>
<organism evidence="1 2">
    <name type="scientific">Synechococcus phage ACG-2014h</name>
    <dbReference type="NCBI Taxonomy" id="1340810"/>
    <lineage>
        <taxon>Viruses</taxon>
        <taxon>Duplodnaviria</taxon>
        <taxon>Heunggongvirae</taxon>
        <taxon>Uroviricota</taxon>
        <taxon>Caudoviricetes</taxon>
        <taxon>Pantevenvirales</taxon>
        <taxon>Kyanoviridae</taxon>
        <taxon>Sedonavirus</taxon>
        <taxon>Sedonavirus tusconh</taxon>
    </lineage>
</organism>
<dbReference type="KEGG" id="vg:18504794"/>
<protein>
    <submittedName>
        <fullName evidence="1">Late promoter transcription</fullName>
    </submittedName>
</protein>
<dbReference type="GeneID" id="18504794"/>
<reference evidence="1 2" key="1">
    <citation type="journal article" date="2014" name="Nature">
        <title>Viral tagging reveals discrete populations in Synechococcus viral genome sequence space.</title>
        <authorList>
            <person name="Deng L."/>
            <person name="Ignacio Espinoza J.C."/>
            <person name="Gregory A.C."/>
            <person name="Poulos B.T."/>
            <person name="Weitz J.S."/>
            <person name="Hugenholtz P."/>
            <person name="Sullivan M.B."/>
        </authorList>
    </citation>
    <scope>NUCLEOTIDE SEQUENCE [LARGE SCALE GENOMIC DNA]</scope>
</reference>
<gene>
    <name evidence="1" type="ORF">S-MbCM7_218</name>
</gene>
<dbReference type="Pfam" id="PF16805">
    <property type="entry name" value="Trans_coact"/>
    <property type="match status" value="1"/>
</dbReference>
<name>V5USX3_9CAUD</name>
<dbReference type="Proteomes" id="UP000018808">
    <property type="component" value="Segment"/>
</dbReference>
<dbReference type="InterPro" id="IPR031836">
    <property type="entry name" value="Trans_coact"/>
</dbReference>
<keyword evidence="2" id="KW-1185">Reference proteome</keyword>
<dbReference type="EMBL" id="KF156338">
    <property type="protein sequence ID" value="AHB80632.1"/>
    <property type="molecule type" value="Genomic_DNA"/>
</dbReference>
<dbReference type="RefSeq" id="YP_009008352.1">
    <property type="nucleotide sequence ID" value="NC_023587.1"/>
</dbReference>
<evidence type="ECO:0000313" key="1">
    <source>
        <dbReference type="EMBL" id="AHB80632.1"/>
    </source>
</evidence>
<accession>V5USX3</accession>
<dbReference type="InterPro" id="IPR042071">
    <property type="entry name" value="Trans_coact_sf"/>
</dbReference>
<sequence length="84" mass="9790">MDKKQLLEDKFMTAAKFSQEVEKIALHNPEMNYIDSVIHYCELNEIELDSVGKLISKPLKEKLKHDAQKLNFIKKTSRAKLMLV</sequence>